<dbReference type="Gene3D" id="3.30.360.10">
    <property type="entry name" value="Dihydrodipicolinate Reductase, domain 2"/>
    <property type="match status" value="1"/>
</dbReference>
<dbReference type="EMBL" id="BRZA01000004">
    <property type="protein sequence ID" value="GLC89822.1"/>
    <property type="molecule type" value="Genomic_DNA"/>
</dbReference>
<evidence type="ECO:0000313" key="7">
    <source>
        <dbReference type="Proteomes" id="UP001065593"/>
    </source>
</evidence>
<dbReference type="InterPro" id="IPR020828">
    <property type="entry name" value="GlycerAld_3-P_DH_NAD(P)-bd"/>
</dbReference>
<dbReference type="CDD" id="cd05214">
    <property type="entry name" value="GAPDH_I_N"/>
    <property type="match status" value="1"/>
</dbReference>
<dbReference type="Gene3D" id="3.40.50.720">
    <property type="entry name" value="NAD(P)-binding Rossmann-like Domain"/>
    <property type="match status" value="1"/>
</dbReference>
<name>A0ABQ5NND6_9BACI</name>
<dbReference type="InterPro" id="IPR020829">
    <property type="entry name" value="GlycerAld_3-P_DH_cat"/>
</dbReference>
<dbReference type="EC" id="1.2.1.-" evidence="4"/>
<dbReference type="CDD" id="cd18126">
    <property type="entry name" value="GAPDH_I_C"/>
    <property type="match status" value="1"/>
</dbReference>
<dbReference type="PANTHER" id="PTHR43148">
    <property type="entry name" value="GLYCERALDEHYDE-3-PHOSPHATE DEHYDROGENASE 2"/>
    <property type="match status" value="1"/>
</dbReference>
<accession>A0ABQ5NND6</accession>
<feature type="domain" description="Glyceraldehyde 3-phosphate dehydrogenase NAD(P) binding" evidence="5">
    <location>
        <begin position="3"/>
        <end position="152"/>
    </location>
</feature>
<dbReference type="Pfam" id="PF02800">
    <property type="entry name" value="Gp_dh_C"/>
    <property type="match status" value="1"/>
</dbReference>
<comment type="similarity">
    <text evidence="1 3">Belongs to the glyceraldehyde-3-phosphate dehydrogenase family.</text>
</comment>
<dbReference type="InterPro" id="IPR020830">
    <property type="entry name" value="GlycerAld_3-P_DH_AS"/>
</dbReference>
<dbReference type="RefSeq" id="WP_264989698.1">
    <property type="nucleotide sequence ID" value="NZ_BRZA01000004.1"/>
</dbReference>
<reference evidence="6" key="1">
    <citation type="submission" date="2022-08" db="EMBL/GenBank/DDBJ databases">
        <title>Draft genome sequence of Lysinibacillus sp. strain KH24.</title>
        <authorList>
            <person name="Kanbe H."/>
            <person name="Itoh H."/>
        </authorList>
    </citation>
    <scope>NUCLEOTIDE SEQUENCE</scope>
    <source>
        <strain evidence="6">KH24</strain>
    </source>
</reference>
<evidence type="ECO:0000313" key="6">
    <source>
        <dbReference type="EMBL" id="GLC89822.1"/>
    </source>
</evidence>
<dbReference type="PROSITE" id="PS00071">
    <property type="entry name" value="GAPDH"/>
    <property type="match status" value="1"/>
</dbReference>
<dbReference type="SMART" id="SM00846">
    <property type="entry name" value="Gp_dh_N"/>
    <property type="match status" value="1"/>
</dbReference>
<evidence type="ECO:0000256" key="3">
    <source>
        <dbReference type="RuleBase" id="RU000397"/>
    </source>
</evidence>
<dbReference type="SUPFAM" id="SSF51735">
    <property type="entry name" value="NAD(P)-binding Rossmann-fold domains"/>
    <property type="match status" value="1"/>
</dbReference>
<organism evidence="6 7">
    <name type="scientific">Lysinibacillus piscis</name>
    <dbReference type="NCBI Taxonomy" id="2518931"/>
    <lineage>
        <taxon>Bacteria</taxon>
        <taxon>Bacillati</taxon>
        <taxon>Bacillota</taxon>
        <taxon>Bacilli</taxon>
        <taxon>Bacillales</taxon>
        <taxon>Bacillaceae</taxon>
        <taxon>Lysinibacillus</taxon>
    </lineage>
</organism>
<protein>
    <recommendedName>
        <fullName evidence="4">Glyceraldehyde-3-phosphate dehydrogenase</fullName>
        <ecNumber evidence="4">1.2.1.-</ecNumber>
    </recommendedName>
</protein>
<dbReference type="NCBIfam" id="TIGR01534">
    <property type="entry name" value="GAPDH-I"/>
    <property type="match status" value="1"/>
</dbReference>
<gene>
    <name evidence="6" type="primary">gapA</name>
    <name evidence="6" type="ORF">LYSBPC_29490</name>
</gene>
<evidence type="ECO:0000256" key="4">
    <source>
        <dbReference type="RuleBase" id="RU361160"/>
    </source>
</evidence>
<keyword evidence="7" id="KW-1185">Reference proteome</keyword>
<evidence type="ECO:0000259" key="5">
    <source>
        <dbReference type="SMART" id="SM00846"/>
    </source>
</evidence>
<proteinExistence type="inferred from homology"/>
<evidence type="ECO:0000256" key="1">
    <source>
        <dbReference type="ARBA" id="ARBA00007406"/>
    </source>
</evidence>
<evidence type="ECO:0000256" key="2">
    <source>
        <dbReference type="ARBA" id="ARBA00023002"/>
    </source>
</evidence>
<dbReference type="Pfam" id="PF00044">
    <property type="entry name" value="Gp_dh_N"/>
    <property type="match status" value="1"/>
</dbReference>
<dbReference type="InterPro" id="IPR006424">
    <property type="entry name" value="Glyceraldehyde-3-P_DH_1"/>
</dbReference>
<dbReference type="InterPro" id="IPR020831">
    <property type="entry name" value="GlycerAld/Erythrose_P_DH"/>
</dbReference>
<keyword evidence="2 4" id="KW-0560">Oxidoreductase</keyword>
<dbReference type="SUPFAM" id="SSF55347">
    <property type="entry name" value="Glyceraldehyde-3-phosphate dehydrogenase-like, C-terminal domain"/>
    <property type="match status" value="1"/>
</dbReference>
<dbReference type="PIRSF" id="PIRSF000149">
    <property type="entry name" value="GAP_DH"/>
    <property type="match status" value="1"/>
</dbReference>
<dbReference type="Proteomes" id="UP001065593">
    <property type="component" value="Unassembled WGS sequence"/>
</dbReference>
<sequence length="338" mass="36715">MAVKLAINGFGRIGRKVFREAMNNSEVEVVAINDLTDAGQLAHLLKYDSVHGIYDADVQAGENSFTVNGKEIRVYAERDPKQLPWGELDVDIVLECTGIFSDREKLSYHLQAGAKKAILSAPAKGDVPTYVMGVNHESYNPETDDVLSNASCTTNCLAPLAKVLDEKFGIQRGLMTTIHSYTNDQRILDLPHPDLRRARAGALSMIPTTTGAAVAVSKVLPQLKGKLDGFSMRVPTPNVSCVDLVAELNTDVTIEDINAALKEASEGSLKGILDYNELPLVSSDYNGNVSSSTIDGLSTMVLENRMVKVVSWYDNESGYSARLLDLALYVASKGFNNK</sequence>
<comment type="caution">
    <text evidence="6">The sequence shown here is derived from an EMBL/GenBank/DDBJ whole genome shotgun (WGS) entry which is preliminary data.</text>
</comment>
<dbReference type="PRINTS" id="PR00078">
    <property type="entry name" value="G3PDHDRGNASE"/>
</dbReference>
<dbReference type="InterPro" id="IPR036291">
    <property type="entry name" value="NAD(P)-bd_dom_sf"/>
</dbReference>